<dbReference type="Proteomes" id="UP000199496">
    <property type="component" value="Unassembled WGS sequence"/>
</dbReference>
<dbReference type="EMBL" id="FOFO01000004">
    <property type="protein sequence ID" value="SEP72998.1"/>
    <property type="molecule type" value="Genomic_DNA"/>
</dbReference>
<evidence type="ECO:0000313" key="2">
    <source>
        <dbReference type="EMBL" id="SEP72998.1"/>
    </source>
</evidence>
<name>A0A1H9AAI9_9GAMM</name>
<dbReference type="GO" id="GO:0004622">
    <property type="term" value="F:phosphatidylcholine lysophospholipase activity"/>
    <property type="evidence" value="ECO:0007669"/>
    <property type="project" value="TreeGrafter"/>
</dbReference>
<feature type="domain" description="SGNH hydrolase-type esterase" evidence="1">
    <location>
        <begin position="10"/>
        <end position="168"/>
    </location>
</feature>
<reference evidence="2 3" key="1">
    <citation type="submission" date="2016-10" db="EMBL/GenBank/DDBJ databases">
        <authorList>
            <person name="de Groot N.N."/>
        </authorList>
    </citation>
    <scope>NUCLEOTIDE SEQUENCE [LARGE SCALE GENOMIC DNA]</scope>
    <source>
        <strain evidence="2 3">B7-7</strain>
    </source>
</reference>
<dbReference type="InterPro" id="IPR051532">
    <property type="entry name" value="Ester_Hydrolysis_Enzymes"/>
</dbReference>
<dbReference type="InterPro" id="IPR036514">
    <property type="entry name" value="SGNH_hydro_sf"/>
</dbReference>
<evidence type="ECO:0000313" key="3">
    <source>
        <dbReference type="Proteomes" id="UP000199496"/>
    </source>
</evidence>
<protein>
    <submittedName>
        <fullName evidence="2">Acyl-CoA thioesterase-1</fullName>
    </submittedName>
</protein>
<evidence type="ECO:0000259" key="1">
    <source>
        <dbReference type="Pfam" id="PF13472"/>
    </source>
</evidence>
<accession>A0A1H9AAI9</accession>
<keyword evidence="3" id="KW-1185">Reference proteome</keyword>
<dbReference type="SUPFAM" id="SSF52266">
    <property type="entry name" value="SGNH hydrolase"/>
    <property type="match status" value="1"/>
</dbReference>
<dbReference type="Pfam" id="PF13472">
    <property type="entry name" value="Lipase_GDSL_2"/>
    <property type="match status" value="1"/>
</dbReference>
<dbReference type="AlphaFoldDB" id="A0A1H9AAI9"/>
<dbReference type="STRING" id="867345.SAMN05421693_104101"/>
<dbReference type="InterPro" id="IPR013830">
    <property type="entry name" value="SGNH_hydro"/>
</dbReference>
<sequence length="188" mass="20569">MAERPALLIMGDSLSAAWGIPVEQGWVALLEQRLEQNGHTWTVVNASISGETTRGGLTRLPRALERHQPELVIISLGGNDGLRGVALDEIRHNLSRMIQLSGDQGAQVVLVGIQVPPNLGRQFTQRFHQIYHELAAEYQIPLVPFLLEGVALEPDLMQADGIHPTAQAQPIMLETVWGVLEAVLAQGR</sequence>
<dbReference type="PANTHER" id="PTHR30383:SF24">
    <property type="entry name" value="THIOESTERASE 1_PROTEASE 1_LYSOPHOSPHOLIPASE L1"/>
    <property type="match status" value="1"/>
</dbReference>
<dbReference type="Gene3D" id="3.40.50.1110">
    <property type="entry name" value="SGNH hydrolase"/>
    <property type="match status" value="1"/>
</dbReference>
<dbReference type="PANTHER" id="PTHR30383">
    <property type="entry name" value="THIOESTERASE 1/PROTEASE 1/LYSOPHOSPHOLIPASE L1"/>
    <property type="match status" value="1"/>
</dbReference>
<organism evidence="2 3">
    <name type="scientific">Ectothiorhodospira magna</name>
    <dbReference type="NCBI Taxonomy" id="867345"/>
    <lineage>
        <taxon>Bacteria</taxon>
        <taxon>Pseudomonadati</taxon>
        <taxon>Pseudomonadota</taxon>
        <taxon>Gammaproteobacteria</taxon>
        <taxon>Chromatiales</taxon>
        <taxon>Ectothiorhodospiraceae</taxon>
        <taxon>Ectothiorhodospira</taxon>
    </lineage>
</organism>
<gene>
    <name evidence="2" type="ORF">SAMN05421693_104101</name>
</gene>
<dbReference type="CDD" id="cd01822">
    <property type="entry name" value="Lysophospholipase_L1_like"/>
    <property type="match status" value="1"/>
</dbReference>
<proteinExistence type="predicted"/>